<protein>
    <submittedName>
        <fullName evidence="3">Uncharacterized protein</fullName>
    </submittedName>
</protein>
<name>A0A226F1I8_FOLCA</name>
<sequence length="206" mass="22606">MNFKLLVTFVTILHFGHTANITIDVGADITSSPSWENQCASGYHQLETFSCDQGPLIPPEDYTGSEGYWTRCSVFFVPRCDIFYRPPEGTVWKQVIIEAYFQGGASVEVAVEHTGGFFTRFLQATQGWNTASVDISQLPTIIEIKVAPEFQGIASYTAIDKIILDDEAPLPTTTTTTTPPPSTTEGQVETTLEEDITTEPSPTVSN</sequence>
<reference evidence="3 4" key="1">
    <citation type="submission" date="2015-12" db="EMBL/GenBank/DDBJ databases">
        <title>The genome of Folsomia candida.</title>
        <authorList>
            <person name="Faddeeva A."/>
            <person name="Derks M.F."/>
            <person name="Anvar Y."/>
            <person name="Smit S."/>
            <person name="Van Straalen N."/>
            <person name="Roelofs D."/>
        </authorList>
    </citation>
    <scope>NUCLEOTIDE SEQUENCE [LARGE SCALE GENOMIC DNA]</scope>
    <source>
        <strain evidence="3 4">VU population</strain>
        <tissue evidence="3">Whole body</tissue>
    </source>
</reference>
<evidence type="ECO:0000256" key="2">
    <source>
        <dbReference type="SAM" id="SignalP"/>
    </source>
</evidence>
<organism evidence="3 4">
    <name type="scientific">Folsomia candida</name>
    <name type="common">Springtail</name>
    <dbReference type="NCBI Taxonomy" id="158441"/>
    <lineage>
        <taxon>Eukaryota</taxon>
        <taxon>Metazoa</taxon>
        <taxon>Ecdysozoa</taxon>
        <taxon>Arthropoda</taxon>
        <taxon>Hexapoda</taxon>
        <taxon>Collembola</taxon>
        <taxon>Entomobryomorpha</taxon>
        <taxon>Isotomoidea</taxon>
        <taxon>Isotomidae</taxon>
        <taxon>Proisotominae</taxon>
        <taxon>Folsomia</taxon>
    </lineage>
</organism>
<gene>
    <name evidence="3" type="ORF">Fcan01_02644</name>
</gene>
<dbReference type="Proteomes" id="UP000198287">
    <property type="component" value="Unassembled WGS sequence"/>
</dbReference>
<evidence type="ECO:0000256" key="1">
    <source>
        <dbReference type="SAM" id="MobiDB-lite"/>
    </source>
</evidence>
<accession>A0A226F1I8</accession>
<dbReference type="EMBL" id="LNIX01000001">
    <property type="protein sequence ID" value="OXA63338.1"/>
    <property type="molecule type" value="Genomic_DNA"/>
</dbReference>
<keyword evidence="2" id="KW-0732">Signal</keyword>
<feature type="signal peptide" evidence="2">
    <location>
        <begin position="1"/>
        <end position="18"/>
    </location>
</feature>
<dbReference type="AlphaFoldDB" id="A0A226F1I8"/>
<keyword evidence="4" id="KW-1185">Reference proteome</keyword>
<proteinExistence type="predicted"/>
<feature type="chain" id="PRO_5011968567" evidence="2">
    <location>
        <begin position="19"/>
        <end position="206"/>
    </location>
</feature>
<evidence type="ECO:0000313" key="4">
    <source>
        <dbReference type="Proteomes" id="UP000198287"/>
    </source>
</evidence>
<comment type="caution">
    <text evidence="3">The sequence shown here is derived from an EMBL/GenBank/DDBJ whole genome shotgun (WGS) entry which is preliminary data.</text>
</comment>
<evidence type="ECO:0000313" key="3">
    <source>
        <dbReference type="EMBL" id="OXA63338.1"/>
    </source>
</evidence>
<dbReference type="STRING" id="158441.A0A226F1I8"/>
<feature type="region of interest" description="Disordered" evidence="1">
    <location>
        <begin position="169"/>
        <end position="206"/>
    </location>
</feature>